<sequence length="33" mass="3518">MANNNNNVDFNFAALSSALNGGTRSDEFVEAVK</sequence>
<reference evidence="1 2" key="1">
    <citation type="journal article" date="2014" name="Am. J. Bot.">
        <title>Genome assembly and annotation for red clover (Trifolium pratense; Fabaceae).</title>
        <authorList>
            <person name="Istvanek J."/>
            <person name="Jaros M."/>
            <person name="Krenek A."/>
            <person name="Repkova J."/>
        </authorList>
    </citation>
    <scope>NUCLEOTIDE SEQUENCE [LARGE SCALE GENOMIC DNA]</scope>
    <source>
        <strain evidence="2">cv. Tatra</strain>
        <tissue evidence="1">Young leaves</tissue>
    </source>
</reference>
<organism evidence="1 2">
    <name type="scientific">Trifolium pratense</name>
    <name type="common">Red clover</name>
    <dbReference type="NCBI Taxonomy" id="57577"/>
    <lineage>
        <taxon>Eukaryota</taxon>
        <taxon>Viridiplantae</taxon>
        <taxon>Streptophyta</taxon>
        <taxon>Embryophyta</taxon>
        <taxon>Tracheophyta</taxon>
        <taxon>Spermatophyta</taxon>
        <taxon>Magnoliopsida</taxon>
        <taxon>eudicotyledons</taxon>
        <taxon>Gunneridae</taxon>
        <taxon>Pentapetalae</taxon>
        <taxon>rosids</taxon>
        <taxon>fabids</taxon>
        <taxon>Fabales</taxon>
        <taxon>Fabaceae</taxon>
        <taxon>Papilionoideae</taxon>
        <taxon>50 kb inversion clade</taxon>
        <taxon>NPAAA clade</taxon>
        <taxon>Hologalegina</taxon>
        <taxon>IRL clade</taxon>
        <taxon>Trifolieae</taxon>
        <taxon>Trifolium</taxon>
    </lineage>
</organism>
<dbReference type="AlphaFoldDB" id="A0A2K3KTJ0"/>
<evidence type="ECO:0000313" key="2">
    <source>
        <dbReference type="Proteomes" id="UP000236291"/>
    </source>
</evidence>
<feature type="non-terminal residue" evidence="1">
    <location>
        <position position="33"/>
    </location>
</feature>
<dbReference type="EMBL" id="ASHM01109267">
    <property type="protein sequence ID" value="PNX69594.1"/>
    <property type="molecule type" value="Genomic_DNA"/>
</dbReference>
<reference evidence="1 2" key="2">
    <citation type="journal article" date="2017" name="Front. Plant Sci.">
        <title>Gene Classification and Mining of Molecular Markers Useful in Red Clover (Trifolium pratense) Breeding.</title>
        <authorList>
            <person name="Istvanek J."/>
            <person name="Dluhosova J."/>
            <person name="Dluhos P."/>
            <person name="Patkova L."/>
            <person name="Nedelnik J."/>
            <person name="Repkova J."/>
        </authorList>
    </citation>
    <scope>NUCLEOTIDE SEQUENCE [LARGE SCALE GENOMIC DNA]</scope>
    <source>
        <strain evidence="2">cv. Tatra</strain>
        <tissue evidence="1">Young leaves</tissue>
    </source>
</reference>
<dbReference type="Proteomes" id="UP000236291">
    <property type="component" value="Unassembled WGS sequence"/>
</dbReference>
<name>A0A2K3KTJ0_TRIPR</name>
<proteinExistence type="predicted"/>
<comment type="caution">
    <text evidence="1">The sequence shown here is derived from an EMBL/GenBank/DDBJ whole genome shotgun (WGS) entry which is preliminary data.</text>
</comment>
<gene>
    <name evidence="1" type="ORF">L195_g056805</name>
</gene>
<protein>
    <submittedName>
        <fullName evidence="1">Uncharacterized protein</fullName>
    </submittedName>
</protein>
<accession>A0A2K3KTJ0</accession>
<evidence type="ECO:0000313" key="1">
    <source>
        <dbReference type="EMBL" id="PNX69594.1"/>
    </source>
</evidence>